<name>A0ABS9S5I9_9GAMM</name>
<evidence type="ECO:0000313" key="2">
    <source>
        <dbReference type="Proteomes" id="UP001320609"/>
    </source>
</evidence>
<dbReference type="RefSeq" id="WP_240717755.1">
    <property type="nucleotide sequence ID" value="NZ_JAKVTW010000004.1"/>
</dbReference>
<dbReference type="EMBL" id="JAKVTW010000004">
    <property type="protein sequence ID" value="MCH4811377.1"/>
    <property type="molecule type" value="Genomic_DNA"/>
</dbReference>
<evidence type="ECO:0000313" key="1">
    <source>
        <dbReference type="EMBL" id="MCH4811377.1"/>
    </source>
</evidence>
<comment type="caution">
    <text evidence="1">The sequence shown here is derived from an EMBL/GenBank/DDBJ whole genome shotgun (WGS) entry which is preliminary data.</text>
</comment>
<proteinExistence type="predicted"/>
<protein>
    <submittedName>
        <fullName evidence="1">Uncharacterized protein</fullName>
    </submittedName>
</protein>
<dbReference type="Proteomes" id="UP001320609">
    <property type="component" value="Unassembled WGS sequence"/>
</dbReference>
<sequence>MEWKLTLAITYKPIQISGPAMAGPNFCCLLYVDTNHLLCTYLPTYLPTYLVY</sequence>
<accession>A0ABS9S5I9</accession>
<organism evidence="1 2">
    <name type="scientific">Vreelandella neptunia</name>
    <dbReference type="NCBI Taxonomy" id="115551"/>
    <lineage>
        <taxon>Bacteria</taxon>
        <taxon>Pseudomonadati</taxon>
        <taxon>Pseudomonadota</taxon>
        <taxon>Gammaproteobacteria</taxon>
        <taxon>Oceanospirillales</taxon>
        <taxon>Halomonadaceae</taxon>
        <taxon>Vreelandella</taxon>
    </lineage>
</organism>
<reference evidence="1 2" key="1">
    <citation type="submission" date="2022-03" db="EMBL/GenBank/DDBJ databases">
        <title>Genomic signatures underlying metal tolerance in selected Arctic bacterial isolates.</title>
        <authorList>
            <person name="Thomas F.A."/>
            <person name="Venkatachalam S."/>
            <person name="Krishnan K.P."/>
        </authorList>
    </citation>
    <scope>NUCLEOTIDE SEQUENCE [LARGE SCALE GENOMIC DNA]</scope>
    <source>
        <strain evidence="1 2">HM116</strain>
    </source>
</reference>
<keyword evidence="2" id="KW-1185">Reference proteome</keyword>
<gene>
    <name evidence="1" type="ORF">MLE19_08550</name>
</gene>